<evidence type="ECO:0000256" key="1">
    <source>
        <dbReference type="ARBA" id="ARBA00022603"/>
    </source>
</evidence>
<dbReference type="GO" id="GO:0006355">
    <property type="term" value="P:regulation of DNA-templated transcription"/>
    <property type="evidence" value="ECO:0007669"/>
    <property type="project" value="InterPro"/>
</dbReference>
<dbReference type="InterPro" id="IPR001678">
    <property type="entry name" value="MeTrfase_RsmB-F_NOP2_dom"/>
</dbReference>
<comment type="caution">
    <text evidence="5">Lacks conserved residue(s) required for the propagation of feature annotation.</text>
</comment>
<dbReference type="Pfam" id="PF01189">
    <property type="entry name" value="Methyltr_RsmB-F"/>
    <property type="match status" value="1"/>
</dbReference>
<accession>A0A7C4LT67</accession>
<evidence type="ECO:0000256" key="5">
    <source>
        <dbReference type="PROSITE-ProRule" id="PRU01023"/>
    </source>
</evidence>
<dbReference type="AlphaFoldDB" id="A0A7C4LT67"/>
<evidence type="ECO:0000256" key="6">
    <source>
        <dbReference type="SAM" id="MobiDB-lite"/>
    </source>
</evidence>
<dbReference type="SUPFAM" id="SSF53335">
    <property type="entry name" value="S-adenosyl-L-methionine-dependent methyltransferases"/>
    <property type="match status" value="1"/>
</dbReference>
<evidence type="ECO:0000313" key="8">
    <source>
        <dbReference type="EMBL" id="HGT41171.1"/>
    </source>
</evidence>
<dbReference type="EMBL" id="DSVQ01000019">
    <property type="protein sequence ID" value="HGT41171.1"/>
    <property type="molecule type" value="Genomic_DNA"/>
</dbReference>
<name>A0A7C4LT67_9PLAN</name>
<dbReference type="InterPro" id="IPR035926">
    <property type="entry name" value="NusB-like_sf"/>
</dbReference>
<dbReference type="GO" id="GO:0008173">
    <property type="term" value="F:RNA methyltransferase activity"/>
    <property type="evidence" value="ECO:0007669"/>
    <property type="project" value="InterPro"/>
</dbReference>
<dbReference type="Gene3D" id="3.40.50.150">
    <property type="entry name" value="Vaccinia Virus protein VP39"/>
    <property type="match status" value="1"/>
</dbReference>
<sequence length="480" mass="53120">MPPRTIRGKHPGGSSSFQGTRARTMLPAFQPRTVRELAYTLLERHRTQGTWVQELLQAAFARGSWSPADRALATELVNGVVRRRGTLAAILAAVMPRPLAQVEPALLTLVQIGTYQLLFLDRVPGYAAVHETVELTKVLGQRRWTTFVNGVLRGITRLLTDEWCDAPAADAVPVAPGRHRRLHRAVFPDPATAPAAFVAQAYSLPEWLTVRWHARWTWSQLLSVADAINAPPVLSVRVNTRRVGVRELWERWTEAGIQAECLPDLPVLRVAQPGAIELLPGYAEGWWLPQDATAVRAALLLAPPRGGTVWDVCAAPGTKSTHLADIVGPTGTVLATDVDAERLNRVRENARRLGFDNIRTALVHEDGRDWPQGPFDAVLLDAPCSNTGVLHRRPEVRWRLRPCELEELSALQRRLLHQALERVGPGGRLVYSTCSIEPEENEQVVEGVLRQRPGVAQRAFQLYLPGFHGDGGYQSLLVVD</sequence>
<feature type="compositionally biased region" description="Basic residues" evidence="6">
    <location>
        <begin position="1"/>
        <end position="10"/>
    </location>
</feature>
<feature type="domain" description="SAM-dependent MTase RsmB/NOP-type" evidence="7">
    <location>
        <begin position="224"/>
        <end position="480"/>
    </location>
</feature>
<comment type="similarity">
    <text evidence="5">Belongs to the class I-like SAM-binding methyltransferase superfamily. RsmB/NOP family.</text>
</comment>
<dbReference type="InterPro" id="IPR029063">
    <property type="entry name" value="SAM-dependent_MTases_sf"/>
</dbReference>
<dbReference type="GO" id="GO:0001510">
    <property type="term" value="P:RNA methylation"/>
    <property type="evidence" value="ECO:0007669"/>
    <property type="project" value="InterPro"/>
</dbReference>
<keyword evidence="2 5" id="KW-0808">Transferase</keyword>
<feature type="binding site" evidence="5">
    <location>
        <position position="381"/>
    </location>
    <ligand>
        <name>S-adenosyl-L-methionine</name>
        <dbReference type="ChEBI" id="CHEBI:59789"/>
    </ligand>
</feature>
<dbReference type="PROSITE" id="PS51686">
    <property type="entry name" value="SAM_MT_RSMB_NOP"/>
    <property type="match status" value="1"/>
</dbReference>
<feature type="region of interest" description="Disordered" evidence="6">
    <location>
        <begin position="1"/>
        <end position="22"/>
    </location>
</feature>
<evidence type="ECO:0000256" key="3">
    <source>
        <dbReference type="ARBA" id="ARBA00022691"/>
    </source>
</evidence>
<dbReference type="GO" id="GO:0003723">
    <property type="term" value="F:RNA binding"/>
    <property type="evidence" value="ECO:0007669"/>
    <property type="project" value="UniProtKB-UniRule"/>
</dbReference>
<dbReference type="PANTHER" id="PTHR22807:SF61">
    <property type="entry name" value="NOL1_NOP2_SUN FAMILY PROTEIN _ ANTITERMINATION NUSB DOMAIN-CONTAINING PROTEIN"/>
    <property type="match status" value="1"/>
</dbReference>
<gene>
    <name evidence="8" type="ORF">ENS64_18140</name>
</gene>
<organism evidence="8">
    <name type="scientific">Schlesneria paludicola</name>
    <dbReference type="NCBI Taxonomy" id="360056"/>
    <lineage>
        <taxon>Bacteria</taxon>
        <taxon>Pseudomonadati</taxon>
        <taxon>Planctomycetota</taxon>
        <taxon>Planctomycetia</taxon>
        <taxon>Planctomycetales</taxon>
        <taxon>Planctomycetaceae</taxon>
        <taxon>Schlesneria</taxon>
    </lineage>
</organism>
<feature type="active site" description="Nucleophile" evidence="5">
    <location>
        <position position="434"/>
    </location>
</feature>
<comment type="caution">
    <text evidence="8">The sequence shown here is derived from an EMBL/GenBank/DDBJ whole genome shotgun (WGS) entry which is preliminary data.</text>
</comment>
<dbReference type="PRINTS" id="PR02008">
    <property type="entry name" value="RCMTFAMILY"/>
</dbReference>
<protein>
    <submittedName>
        <fullName evidence="8">Methyltransferase domain-containing protein</fullName>
    </submittedName>
</protein>
<keyword evidence="1 5" id="KW-0489">Methyltransferase</keyword>
<dbReference type="PANTHER" id="PTHR22807">
    <property type="entry name" value="NOP2 YEAST -RELATED NOL1/NOP2/FMU SUN DOMAIN-CONTAINING"/>
    <property type="match status" value="1"/>
</dbReference>
<proteinExistence type="inferred from homology"/>
<dbReference type="InterPro" id="IPR054728">
    <property type="entry name" value="RsmB-like_ferredoxin"/>
</dbReference>
<evidence type="ECO:0000256" key="4">
    <source>
        <dbReference type="ARBA" id="ARBA00022884"/>
    </source>
</evidence>
<keyword evidence="3 5" id="KW-0949">S-adenosyl-L-methionine</keyword>
<dbReference type="InterPro" id="IPR023267">
    <property type="entry name" value="RCMT"/>
</dbReference>
<dbReference type="CDD" id="cd02440">
    <property type="entry name" value="AdoMet_MTases"/>
    <property type="match status" value="1"/>
</dbReference>
<dbReference type="Gene3D" id="1.10.940.10">
    <property type="entry name" value="NusB-like"/>
    <property type="match status" value="1"/>
</dbReference>
<dbReference type="SUPFAM" id="SSF48013">
    <property type="entry name" value="NusB-like"/>
    <property type="match status" value="1"/>
</dbReference>
<evidence type="ECO:0000256" key="2">
    <source>
        <dbReference type="ARBA" id="ARBA00022679"/>
    </source>
</evidence>
<dbReference type="Pfam" id="PF22458">
    <property type="entry name" value="RsmF-B_ferredox"/>
    <property type="match status" value="1"/>
</dbReference>
<feature type="binding site" evidence="5">
    <location>
        <position position="337"/>
    </location>
    <ligand>
        <name>S-adenosyl-L-methionine</name>
        <dbReference type="ChEBI" id="CHEBI:59789"/>
    </ligand>
</feature>
<keyword evidence="4 5" id="KW-0694">RNA-binding</keyword>
<dbReference type="InterPro" id="IPR006027">
    <property type="entry name" value="NusB_RsmB_TIM44"/>
</dbReference>
<reference evidence="8" key="1">
    <citation type="journal article" date="2020" name="mSystems">
        <title>Genome- and Community-Level Interaction Insights into Carbon Utilization and Element Cycling Functions of Hydrothermarchaeota in Hydrothermal Sediment.</title>
        <authorList>
            <person name="Zhou Z."/>
            <person name="Liu Y."/>
            <person name="Xu W."/>
            <person name="Pan J."/>
            <person name="Luo Z.H."/>
            <person name="Li M."/>
        </authorList>
    </citation>
    <scope>NUCLEOTIDE SEQUENCE [LARGE SCALE GENOMIC DNA]</scope>
    <source>
        <strain evidence="8">SpSt-508</strain>
    </source>
</reference>
<evidence type="ECO:0000259" key="7">
    <source>
        <dbReference type="PROSITE" id="PS51686"/>
    </source>
</evidence>
<dbReference type="Pfam" id="PF01029">
    <property type="entry name" value="NusB"/>
    <property type="match status" value="1"/>
</dbReference>
<dbReference type="InterPro" id="IPR049560">
    <property type="entry name" value="MeTrfase_RsmB-F_NOP2_cat"/>
</dbReference>